<dbReference type="Gene3D" id="3.30.420.10">
    <property type="entry name" value="Ribonuclease H-like superfamily/Ribonuclease H"/>
    <property type="match status" value="1"/>
</dbReference>
<evidence type="ECO:0008006" key="4">
    <source>
        <dbReference type="Google" id="ProtNLM"/>
    </source>
</evidence>
<feature type="region of interest" description="Disordered" evidence="1">
    <location>
        <begin position="280"/>
        <end position="299"/>
    </location>
</feature>
<dbReference type="PANTHER" id="PTHR46060">
    <property type="entry name" value="MARINER MOS1 TRANSPOSASE-LIKE PROTEIN"/>
    <property type="match status" value="1"/>
</dbReference>
<organism evidence="2 3">
    <name type="scientific">Periplaneta americana</name>
    <name type="common">American cockroach</name>
    <name type="synonym">Blatta americana</name>
    <dbReference type="NCBI Taxonomy" id="6978"/>
    <lineage>
        <taxon>Eukaryota</taxon>
        <taxon>Metazoa</taxon>
        <taxon>Ecdysozoa</taxon>
        <taxon>Arthropoda</taxon>
        <taxon>Hexapoda</taxon>
        <taxon>Insecta</taxon>
        <taxon>Pterygota</taxon>
        <taxon>Neoptera</taxon>
        <taxon>Polyneoptera</taxon>
        <taxon>Dictyoptera</taxon>
        <taxon>Blattodea</taxon>
        <taxon>Blattoidea</taxon>
        <taxon>Blattidae</taxon>
        <taxon>Blattinae</taxon>
        <taxon>Periplaneta</taxon>
    </lineage>
</organism>
<accession>A0ABQ8TTP9</accession>
<dbReference type="PANTHER" id="PTHR46060:SF1">
    <property type="entry name" value="MARINER MOS1 TRANSPOSASE-LIKE PROTEIN"/>
    <property type="match status" value="1"/>
</dbReference>
<dbReference type="InterPro" id="IPR052709">
    <property type="entry name" value="Transposase-MT_Hybrid"/>
</dbReference>
<evidence type="ECO:0000256" key="1">
    <source>
        <dbReference type="SAM" id="MobiDB-lite"/>
    </source>
</evidence>
<gene>
    <name evidence="2" type="ORF">ANN_01493</name>
</gene>
<evidence type="ECO:0000313" key="2">
    <source>
        <dbReference type="EMBL" id="KAJ4450086.1"/>
    </source>
</evidence>
<name>A0ABQ8TTP9_PERAM</name>
<reference evidence="2 3" key="1">
    <citation type="journal article" date="2022" name="Allergy">
        <title>Genome assembly and annotation of Periplaneta americana reveal a comprehensive cockroach allergen profile.</title>
        <authorList>
            <person name="Wang L."/>
            <person name="Xiong Q."/>
            <person name="Saelim N."/>
            <person name="Wang L."/>
            <person name="Nong W."/>
            <person name="Wan A.T."/>
            <person name="Shi M."/>
            <person name="Liu X."/>
            <person name="Cao Q."/>
            <person name="Hui J.H.L."/>
            <person name="Sookrung N."/>
            <person name="Leung T.F."/>
            <person name="Tungtrongchitr A."/>
            <person name="Tsui S.K.W."/>
        </authorList>
    </citation>
    <scope>NUCLEOTIDE SEQUENCE [LARGE SCALE GENOMIC DNA]</scope>
    <source>
        <strain evidence="2">PWHHKU_190912</strain>
    </source>
</reference>
<proteinExistence type="predicted"/>
<dbReference type="InterPro" id="IPR036397">
    <property type="entry name" value="RNaseH_sf"/>
</dbReference>
<protein>
    <recommendedName>
        <fullName evidence="4">Histone-lysine N-methyltransferase SETMAR</fullName>
    </recommendedName>
</protein>
<dbReference type="EMBL" id="JAJSOF020000003">
    <property type="protein sequence ID" value="KAJ4450086.1"/>
    <property type="molecule type" value="Genomic_DNA"/>
</dbReference>
<keyword evidence="3" id="KW-1185">Reference proteome</keyword>
<comment type="caution">
    <text evidence="2">The sequence shown here is derived from an EMBL/GenBank/DDBJ whole genome shotgun (WGS) entry which is preliminary data.</text>
</comment>
<evidence type="ECO:0000313" key="3">
    <source>
        <dbReference type="Proteomes" id="UP001148838"/>
    </source>
</evidence>
<sequence length="307" mass="35030">MFSFVNKSTSRTVSCAQRVKHIMMFTTNEVSGGLESNILNYLADGSFTDTCHDRIFAFPRDNPPFNFHDNAPCHVAEAVAELLRRWDWEVLEHPPYSPDVSPCDYDLFPRLKEPIRSKRFADIASVLHAVGQSIREIYRNNLANGIQRWSRQKKRKFAPLLPPVSYTPGGAWQVPACNQESLQRCQMSCSVFPKWIILNIHRLLPTIQHHNKQIQLLFNDAVSTTRLFSVDEIGDSEMVFGEMRPRIRHRLPGIHLKVGENLGKNPTRKVQSSGLQIAYNNPDDRTASGNANANDFGKNGQFKNWKL</sequence>
<dbReference type="Proteomes" id="UP001148838">
    <property type="component" value="Unassembled WGS sequence"/>
</dbReference>